<dbReference type="Proteomes" id="UP000681967">
    <property type="component" value="Unassembled WGS sequence"/>
</dbReference>
<proteinExistence type="predicted"/>
<evidence type="ECO:0000313" key="1">
    <source>
        <dbReference type="EMBL" id="CAF4450799.1"/>
    </source>
</evidence>
<evidence type="ECO:0000313" key="3">
    <source>
        <dbReference type="Proteomes" id="UP000681967"/>
    </source>
</evidence>
<protein>
    <submittedName>
        <fullName evidence="1">Uncharacterized protein</fullName>
    </submittedName>
</protein>
<dbReference type="EMBL" id="CAJOBH010066489">
    <property type="protein sequence ID" value="CAF4450799.1"/>
    <property type="molecule type" value="Genomic_DNA"/>
</dbReference>
<sequence>VLDAANGKALPFGNDSFWIDLFTDASNWGLVLYEQDWLNVQTIDFLPTRTDINLGEQWLMSMGAAAEQFGINIQYCMSLP</sequence>
<comment type="caution">
    <text evidence="1">The sequence shown here is derived from an EMBL/GenBank/DDBJ whole genome shotgun (WGS) entry which is preliminary data.</text>
</comment>
<dbReference type="AlphaFoldDB" id="A0A8S2WME3"/>
<accession>A0A8S2WME3</accession>
<gene>
    <name evidence="1" type="ORF">BYL167_LOCUS33746</name>
    <name evidence="2" type="ORF">BYL167_LOCUS37938</name>
</gene>
<feature type="non-terminal residue" evidence="1">
    <location>
        <position position="80"/>
    </location>
</feature>
<dbReference type="EMBL" id="CAJOBH010087236">
    <property type="protein sequence ID" value="CAF4546844.1"/>
    <property type="molecule type" value="Genomic_DNA"/>
</dbReference>
<feature type="non-terminal residue" evidence="1">
    <location>
        <position position="1"/>
    </location>
</feature>
<organism evidence="1 3">
    <name type="scientific">Rotaria magnacalcarata</name>
    <dbReference type="NCBI Taxonomy" id="392030"/>
    <lineage>
        <taxon>Eukaryota</taxon>
        <taxon>Metazoa</taxon>
        <taxon>Spiralia</taxon>
        <taxon>Gnathifera</taxon>
        <taxon>Rotifera</taxon>
        <taxon>Eurotatoria</taxon>
        <taxon>Bdelloidea</taxon>
        <taxon>Philodinida</taxon>
        <taxon>Philodinidae</taxon>
        <taxon>Rotaria</taxon>
    </lineage>
</organism>
<evidence type="ECO:0000313" key="2">
    <source>
        <dbReference type="EMBL" id="CAF4546844.1"/>
    </source>
</evidence>
<reference evidence="1" key="1">
    <citation type="submission" date="2021-02" db="EMBL/GenBank/DDBJ databases">
        <authorList>
            <person name="Nowell W R."/>
        </authorList>
    </citation>
    <scope>NUCLEOTIDE SEQUENCE</scope>
</reference>
<name>A0A8S2WME3_9BILA</name>